<keyword evidence="1" id="KW-0812">Transmembrane</keyword>
<keyword evidence="4" id="KW-1185">Reference proteome</keyword>
<reference evidence="4" key="1">
    <citation type="submission" date="2018-05" db="EMBL/GenBank/DDBJ databases">
        <authorList>
            <person name="Deangelis K."/>
            <person name="Huntemann M."/>
            <person name="Clum A."/>
            <person name="Pillay M."/>
            <person name="Palaniappan K."/>
            <person name="Varghese N."/>
            <person name="Mikhailova N."/>
            <person name="Stamatis D."/>
            <person name="Reddy T."/>
            <person name="Daum C."/>
            <person name="Shapiro N."/>
            <person name="Ivanova N."/>
            <person name="Kyrpides N."/>
            <person name="Woyke T."/>
        </authorList>
    </citation>
    <scope>NUCLEOTIDE SEQUENCE [LARGE SCALE GENOMIC DNA]</scope>
    <source>
        <strain evidence="4">GAS496</strain>
    </source>
</reference>
<dbReference type="OrthoDB" id="3638638at2"/>
<proteinExistence type="predicted"/>
<accession>A0A318HAU6</accession>
<keyword evidence="1" id="KW-0472">Membrane</keyword>
<name>A0A318HAU6_9MYCO</name>
<feature type="transmembrane region" description="Helical" evidence="1">
    <location>
        <begin position="32"/>
        <end position="52"/>
    </location>
</feature>
<dbReference type="RefSeq" id="WP_110318621.1">
    <property type="nucleotide sequence ID" value="NZ_QJJU01000019.1"/>
</dbReference>
<dbReference type="InterPro" id="IPR005530">
    <property type="entry name" value="SPW"/>
</dbReference>
<evidence type="ECO:0000313" key="3">
    <source>
        <dbReference type="EMBL" id="PXX05159.1"/>
    </source>
</evidence>
<protein>
    <submittedName>
        <fullName evidence="3">SPW repeat-containing protein</fullName>
    </submittedName>
</protein>
<gene>
    <name evidence="3" type="ORF">C8E89_11964</name>
</gene>
<feature type="transmembrane region" description="Helical" evidence="1">
    <location>
        <begin position="114"/>
        <end position="136"/>
    </location>
</feature>
<dbReference type="Proteomes" id="UP000247781">
    <property type="component" value="Unassembled WGS sequence"/>
</dbReference>
<dbReference type="AlphaFoldDB" id="A0A318HAU6"/>
<reference evidence="3 4" key="2">
    <citation type="submission" date="2018-06" db="EMBL/GenBank/DDBJ databases">
        <title>Sequencing of bacterial isolates from soil warming experiment in Harvard Forest, Massachusetts, USA.</title>
        <authorList>
            <person name="Deangelis K.PhD."/>
        </authorList>
    </citation>
    <scope>NUCLEOTIDE SEQUENCE [LARGE SCALE GENOMIC DNA]</scope>
    <source>
        <strain evidence="3 4">GAS496</strain>
    </source>
</reference>
<feature type="transmembrane region" description="Helical" evidence="1">
    <location>
        <begin position="64"/>
        <end position="81"/>
    </location>
</feature>
<evidence type="ECO:0000256" key="1">
    <source>
        <dbReference type="SAM" id="Phobius"/>
    </source>
</evidence>
<evidence type="ECO:0000259" key="2">
    <source>
        <dbReference type="Pfam" id="PF03779"/>
    </source>
</evidence>
<organism evidence="3 4">
    <name type="scientific">Mycolicibacterium moriokaense</name>
    <dbReference type="NCBI Taxonomy" id="39691"/>
    <lineage>
        <taxon>Bacteria</taxon>
        <taxon>Bacillati</taxon>
        <taxon>Actinomycetota</taxon>
        <taxon>Actinomycetes</taxon>
        <taxon>Mycobacteriales</taxon>
        <taxon>Mycobacteriaceae</taxon>
        <taxon>Mycolicibacterium</taxon>
    </lineage>
</organism>
<feature type="domain" description="SPW repeat-containing integral membrane" evidence="2">
    <location>
        <begin position="35"/>
        <end position="129"/>
    </location>
</feature>
<evidence type="ECO:0000313" key="4">
    <source>
        <dbReference type="Proteomes" id="UP000247781"/>
    </source>
</evidence>
<dbReference type="EMBL" id="QJJU01000019">
    <property type="protein sequence ID" value="PXX05159.1"/>
    <property type="molecule type" value="Genomic_DNA"/>
</dbReference>
<comment type="caution">
    <text evidence="3">The sequence shown here is derived from an EMBL/GenBank/DDBJ whole genome shotgun (WGS) entry which is preliminary data.</text>
</comment>
<dbReference type="Pfam" id="PF03779">
    <property type="entry name" value="SPW"/>
    <property type="match status" value="1"/>
</dbReference>
<keyword evidence="1" id="KW-1133">Transmembrane helix</keyword>
<sequence>MTTAHTSIDQHPDILALRASYDRAAESMTAQATFGLTLLTAIYVALSPHIVGFDTFTRLPASDLIVGITVAVLAMCFGSALDRTHGMTWTLPVFGVWIFFSPWIFVASPTASMIWSHMICGLLITVCGLYAVYFGMRVRGSEH</sequence>
<feature type="transmembrane region" description="Helical" evidence="1">
    <location>
        <begin position="88"/>
        <end position="108"/>
    </location>
</feature>